<sequence length="120" mass="13709">MLFDIVYFSLLVSIYAFSPPNLQSDKETQHDPNIGDFVELNPGDEIHLTCSDVMNEPIEFLLPNLNDSQGHSEEDFKSRYRIEDLSYGHVLHLSDVKVRFCVIFCTCIFHLSVYGGHALV</sequence>
<feature type="signal peptide" evidence="1">
    <location>
        <begin position="1"/>
        <end position="16"/>
    </location>
</feature>
<evidence type="ECO:0000313" key="2">
    <source>
        <dbReference type="EMBL" id="VDK76758.1"/>
    </source>
</evidence>
<evidence type="ECO:0000256" key="1">
    <source>
        <dbReference type="SAM" id="SignalP"/>
    </source>
</evidence>
<accession>A0A3P6UCN8</accession>
<evidence type="ECO:0000313" key="3">
    <source>
        <dbReference type="Proteomes" id="UP000271889"/>
    </source>
</evidence>
<dbReference type="OrthoDB" id="5840370at2759"/>
<evidence type="ECO:0008006" key="4">
    <source>
        <dbReference type="Google" id="ProtNLM"/>
    </source>
</evidence>
<protein>
    <recommendedName>
        <fullName evidence="4">ZP domain-containing protein</fullName>
    </recommendedName>
</protein>
<keyword evidence="3" id="KW-1185">Reference proteome</keyword>
<organism evidence="2 3">
    <name type="scientific">Cylicostephanus goldi</name>
    <name type="common">Nematode worm</name>
    <dbReference type="NCBI Taxonomy" id="71465"/>
    <lineage>
        <taxon>Eukaryota</taxon>
        <taxon>Metazoa</taxon>
        <taxon>Ecdysozoa</taxon>
        <taxon>Nematoda</taxon>
        <taxon>Chromadorea</taxon>
        <taxon>Rhabditida</taxon>
        <taxon>Rhabditina</taxon>
        <taxon>Rhabditomorpha</taxon>
        <taxon>Strongyloidea</taxon>
        <taxon>Strongylidae</taxon>
        <taxon>Cylicostephanus</taxon>
    </lineage>
</organism>
<proteinExistence type="predicted"/>
<dbReference type="AlphaFoldDB" id="A0A3P6UCN8"/>
<name>A0A3P6UCN8_CYLGO</name>
<dbReference type="EMBL" id="UYRV01025075">
    <property type="protein sequence ID" value="VDK76758.1"/>
    <property type="molecule type" value="Genomic_DNA"/>
</dbReference>
<feature type="chain" id="PRO_5018149341" description="ZP domain-containing protein" evidence="1">
    <location>
        <begin position="17"/>
        <end position="120"/>
    </location>
</feature>
<reference evidence="2 3" key="1">
    <citation type="submission" date="2018-11" db="EMBL/GenBank/DDBJ databases">
        <authorList>
            <consortium name="Pathogen Informatics"/>
        </authorList>
    </citation>
    <scope>NUCLEOTIDE SEQUENCE [LARGE SCALE GENOMIC DNA]</scope>
</reference>
<gene>
    <name evidence="2" type="ORF">CGOC_LOCUS7280</name>
</gene>
<keyword evidence="1" id="KW-0732">Signal</keyword>
<dbReference type="Proteomes" id="UP000271889">
    <property type="component" value="Unassembled WGS sequence"/>
</dbReference>